<keyword evidence="2" id="KW-1185">Reference proteome</keyword>
<dbReference type="EMBL" id="MU003518">
    <property type="protein sequence ID" value="KAF2467825.1"/>
    <property type="molecule type" value="Genomic_DNA"/>
</dbReference>
<gene>
    <name evidence="1" type="ORF">BDR25DRAFT_358095</name>
</gene>
<accession>A0ACB6QNY1</accession>
<name>A0ACB6QNY1_9PLEO</name>
<proteinExistence type="predicted"/>
<dbReference type="Proteomes" id="UP000799755">
    <property type="component" value="Unassembled WGS sequence"/>
</dbReference>
<evidence type="ECO:0000313" key="1">
    <source>
        <dbReference type="EMBL" id="KAF2467825.1"/>
    </source>
</evidence>
<evidence type="ECO:0000313" key="2">
    <source>
        <dbReference type="Proteomes" id="UP000799755"/>
    </source>
</evidence>
<organism evidence="1 2">
    <name type="scientific">Lindgomyces ingoldianus</name>
    <dbReference type="NCBI Taxonomy" id="673940"/>
    <lineage>
        <taxon>Eukaryota</taxon>
        <taxon>Fungi</taxon>
        <taxon>Dikarya</taxon>
        <taxon>Ascomycota</taxon>
        <taxon>Pezizomycotina</taxon>
        <taxon>Dothideomycetes</taxon>
        <taxon>Pleosporomycetidae</taxon>
        <taxon>Pleosporales</taxon>
        <taxon>Lindgomycetaceae</taxon>
        <taxon>Lindgomyces</taxon>
    </lineage>
</organism>
<protein>
    <submittedName>
        <fullName evidence="1">Uncharacterized protein</fullName>
    </submittedName>
</protein>
<sequence>MRQAQERGVGKPLEVPQLRRPAFLNNFKYLWWKLSSSYSIYPSLGSIIVSILSACASLGYKCLSLSRTLTELAERYKQSRLSILSIAQECITTRLAWSLIERWAAENSGSFADYDDVHETIQSTLHAGVLIMSALESDLMSLQKPSNSQSFLWGTKIVWNEHVFRQHLDRMRGLVTSLTLLLDTLKLPTSCDGVPLLLPKQIVFQDVSQSVRASMDERESLDLRYIPFSFENELPRRFSTLLTYTVCKEEDVGVPIQISEHRIPEAAAKMRRESKLSQDHGCRGYVGQRISYITKDRKDCYSSRAAQPENW</sequence>
<reference evidence="1" key="1">
    <citation type="journal article" date="2020" name="Stud. Mycol.">
        <title>101 Dothideomycetes genomes: a test case for predicting lifestyles and emergence of pathogens.</title>
        <authorList>
            <person name="Haridas S."/>
            <person name="Albert R."/>
            <person name="Binder M."/>
            <person name="Bloem J."/>
            <person name="Labutti K."/>
            <person name="Salamov A."/>
            <person name="Andreopoulos B."/>
            <person name="Baker S."/>
            <person name="Barry K."/>
            <person name="Bills G."/>
            <person name="Bluhm B."/>
            <person name="Cannon C."/>
            <person name="Castanera R."/>
            <person name="Culley D."/>
            <person name="Daum C."/>
            <person name="Ezra D."/>
            <person name="Gonzalez J."/>
            <person name="Henrissat B."/>
            <person name="Kuo A."/>
            <person name="Liang C."/>
            <person name="Lipzen A."/>
            <person name="Lutzoni F."/>
            <person name="Magnuson J."/>
            <person name="Mondo S."/>
            <person name="Nolan M."/>
            <person name="Ohm R."/>
            <person name="Pangilinan J."/>
            <person name="Park H.-J."/>
            <person name="Ramirez L."/>
            <person name="Alfaro M."/>
            <person name="Sun H."/>
            <person name="Tritt A."/>
            <person name="Yoshinaga Y."/>
            <person name="Zwiers L.-H."/>
            <person name="Turgeon B."/>
            <person name="Goodwin S."/>
            <person name="Spatafora J."/>
            <person name="Crous P."/>
            <person name="Grigoriev I."/>
        </authorList>
    </citation>
    <scope>NUCLEOTIDE SEQUENCE</scope>
    <source>
        <strain evidence="1">ATCC 200398</strain>
    </source>
</reference>
<comment type="caution">
    <text evidence="1">The sequence shown here is derived from an EMBL/GenBank/DDBJ whole genome shotgun (WGS) entry which is preliminary data.</text>
</comment>